<evidence type="ECO:0000313" key="2">
    <source>
        <dbReference type="EMBL" id="QII46282.1"/>
    </source>
</evidence>
<gene>
    <name evidence="2" type="ORF">GVT53_16870</name>
</gene>
<protein>
    <submittedName>
        <fullName evidence="2">Peptidoglycan-binding protein</fullName>
    </submittedName>
</protein>
<dbReference type="InterPro" id="IPR036366">
    <property type="entry name" value="PGBDSf"/>
</dbReference>
<dbReference type="Gene3D" id="1.10.101.10">
    <property type="entry name" value="PGBD-like superfamily/PGBD"/>
    <property type="match status" value="1"/>
</dbReference>
<name>A0A6G7J767_9FLAO</name>
<dbReference type="SUPFAM" id="SSF47090">
    <property type="entry name" value="PGBD-like"/>
    <property type="match status" value="1"/>
</dbReference>
<dbReference type="InterPro" id="IPR002477">
    <property type="entry name" value="Peptidoglycan-bd-like"/>
</dbReference>
<accession>A0A6G7J767</accession>
<keyword evidence="3" id="KW-1185">Reference proteome</keyword>
<proteinExistence type="predicted"/>
<dbReference type="RefSeq" id="WP_166249658.1">
    <property type="nucleotide sequence ID" value="NZ_CP049616.1"/>
</dbReference>
<reference evidence="2 3" key="1">
    <citation type="submission" date="2020-02" db="EMBL/GenBank/DDBJ databases">
        <title>Complete genome of Muricauda sp. 501str8.</title>
        <authorList>
            <person name="Dong B."/>
            <person name="Zhu S."/>
            <person name="Yang J."/>
            <person name="Chen J."/>
        </authorList>
    </citation>
    <scope>NUCLEOTIDE SEQUENCE [LARGE SCALE GENOMIC DNA]</scope>
    <source>
        <strain evidence="2 3">501str8</strain>
    </source>
</reference>
<dbReference type="AlphaFoldDB" id="A0A6G7J767"/>
<evidence type="ECO:0000313" key="3">
    <source>
        <dbReference type="Proteomes" id="UP000502928"/>
    </source>
</evidence>
<sequence length="1182" mass="131483">MAVFISKKALAKIPNQFQSTYIPVGRKVLIHNSLKENRFFNNLVKQSQGAKELKKDDVGPNVELFQAILKAVRSFQEGQLVETEISGSFGIITETTLKDAQSNFDLPETGVLDAQTLLAIDSFLVENQLVFNKKSGIVLADGSEGEIKLTITTVDGKVYANIEQTVLLEPTISQTDGVPDFSQKENGAEIVSARPTLDGKHYFVGDGKVENPILSENKGYFIEKGLVPRTPSGLPPDAKPRTIREGETLISIIHEEYLKDAYPIYTVPGEDTSAVLHEFPARTLSQDDKDYRIRFYANLIYYMNTDPSIAYAIHRSSISPNTIDYTDTHLDEVNIYDNDTFGLNYKNFLERIENLDPNYEWNLYASNYTVPYTGETYTFDAPFNLDVGEDLYLPSREFVEALYLHLNFRPKEGEMYEKKTDSEGNNYFDWIPQTGFDDFLDDVANAISDAAERTLTINLYTEAYTFFKNVYSWIIDVLNDHWPRSMGFQVNLDAEVAALFGIGVGGSAYVWRKVTPKDEITIQTITSAEVRGTVGGGVGFDFNLGGSKKGKMANMGSKKASKKGLAAYAGVDAKVGLGIYQEHEFPVNKENTALLALLLPAINATSSVANGLSKILNYLEVINIDPMDYITKLVVEIETKGRGFGRLNLGLNITNESDYAKNASGTYEVDANNQDSLSVNGIAKLFKKVNFFYGGGVDIGYGYAWETNWTYGNLPDMPKYDGRMANKVSSQIEIFYEGSAALDASVSNFIQRLVLGAIGGVPVLPTFNFDAGIALVAGLELKREDIPENHAFADYNLSLADLGDPNNNTSKFLGAKLYSGDFEVPVTPASEIIANINIGQLKQIIDGQSGNTNILSFTNLLLVFDKLGYRKRFSANLESYQSKQNNTVLNRVRNFTDSYRSQTYVLEDNGEDINYGSKDFFKTLERTGFTFSSSIEIDTEFSMDATIKALQYVCLRLRFMASREKYENANQLSVYVSKLQQINEAYQEVLTPASGNFTENDFDFLLNDATWGLQTILDIGGTGENELVPYNAILGEMFRFLDTGELRDLLQDTNRENLINESTRKAQELLGLLKDAFQLWVKQANTTLKLNSKLSVNTGLNLKGAFGPKVSLAAFFEFGFFDEFLVVDQGELVLEGETTDNPLYETVQAIAKQFSKDTTVPDFDSGNELGGKISQTLLNESI</sequence>
<feature type="domain" description="Peptidoglycan binding-like" evidence="1">
    <location>
        <begin position="59"/>
        <end position="119"/>
    </location>
</feature>
<dbReference type="InterPro" id="IPR036365">
    <property type="entry name" value="PGBD-like_sf"/>
</dbReference>
<dbReference type="Pfam" id="PF01471">
    <property type="entry name" value="PG_binding_1"/>
    <property type="match status" value="1"/>
</dbReference>
<evidence type="ECO:0000259" key="1">
    <source>
        <dbReference type="Pfam" id="PF01471"/>
    </source>
</evidence>
<dbReference type="Proteomes" id="UP000502928">
    <property type="component" value="Chromosome"/>
</dbReference>
<dbReference type="KEGG" id="mut:GVT53_16870"/>
<dbReference type="EMBL" id="CP049616">
    <property type="protein sequence ID" value="QII46282.1"/>
    <property type="molecule type" value="Genomic_DNA"/>
</dbReference>
<organism evidence="2 3">
    <name type="scientific">Flagellimonas oceani</name>
    <dbReference type="NCBI Taxonomy" id="2698672"/>
    <lineage>
        <taxon>Bacteria</taxon>
        <taxon>Pseudomonadati</taxon>
        <taxon>Bacteroidota</taxon>
        <taxon>Flavobacteriia</taxon>
        <taxon>Flavobacteriales</taxon>
        <taxon>Flavobacteriaceae</taxon>
        <taxon>Flagellimonas</taxon>
    </lineage>
</organism>